<evidence type="ECO:0000256" key="5">
    <source>
        <dbReference type="ARBA" id="ARBA00023157"/>
    </source>
</evidence>
<dbReference type="OrthoDB" id="4225815at2759"/>
<evidence type="ECO:0000256" key="2">
    <source>
        <dbReference type="ARBA" id="ARBA00010446"/>
    </source>
</evidence>
<dbReference type="EMBL" id="KZ084154">
    <property type="protein sequence ID" value="OSC97266.1"/>
    <property type="molecule type" value="Genomic_DNA"/>
</dbReference>
<evidence type="ECO:0000256" key="3">
    <source>
        <dbReference type="ARBA" id="ARBA00022512"/>
    </source>
</evidence>
<keyword evidence="8" id="KW-1185">Reference proteome</keyword>
<accession>A0A1Y2I7Y8</accession>
<dbReference type="GO" id="GO:0005199">
    <property type="term" value="F:structural constituent of cell wall"/>
    <property type="evidence" value="ECO:0007669"/>
    <property type="project" value="InterPro"/>
</dbReference>
<evidence type="ECO:0000313" key="8">
    <source>
        <dbReference type="Proteomes" id="UP000193067"/>
    </source>
</evidence>
<proteinExistence type="inferred from homology"/>
<comment type="subcellular location">
    <subcellularLocation>
        <location evidence="1 6">Secreted</location>
        <location evidence="1 6">Cell wall</location>
    </subcellularLocation>
</comment>
<keyword evidence="6" id="KW-0732">Signal</keyword>
<gene>
    <name evidence="7" type="ORF">PYCCODRAFT_1440356</name>
</gene>
<keyword evidence="5 6" id="KW-1015">Disulfide bond</keyword>
<reference evidence="7 8" key="1">
    <citation type="journal article" date="2015" name="Biotechnol. Biofuels">
        <title>Enhanced degradation of softwood versus hardwood by the white-rot fungus Pycnoporus coccineus.</title>
        <authorList>
            <person name="Couturier M."/>
            <person name="Navarro D."/>
            <person name="Chevret D."/>
            <person name="Henrissat B."/>
            <person name="Piumi F."/>
            <person name="Ruiz-Duenas F.J."/>
            <person name="Martinez A.T."/>
            <person name="Grigoriev I.V."/>
            <person name="Riley R."/>
            <person name="Lipzen A."/>
            <person name="Berrin J.G."/>
            <person name="Master E.R."/>
            <person name="Rosso M.N."/>
        </authorList>
    </citation>
    <scope>NUCLEOTIDE SEQUENCE [LARGE SCALE GENOMIC DNA]</scope>
    <source>
        <strain evidence="7 8">BRFM310</strain>
    </source>
</reference>
<sequence>MFAKLFTIASLAILAVATPTPEASCSSGAIQCCQSVEPASSATAANLLKSIGVVVQDVTTPIGITCSPISVVGVGGSNACSANTVCCENNSFGGLVAIGCAPVSA</sequence>
<evidence type="ECO:0000256" key="1">
    <source>
        <dbReference type="ARBA" id="ARBA00004191"/>
    </source>
</evidence>
<dbReference type="CDD" id="cd23507">
    <property type="entry name" value="hydrophobin_I"/>
    <property type="match status" value="1"/>
</dbReference>
<keyword evidence="4 6" id="KW-0964">Secreted</keyword>
<feature type="signal peptide" evidence="6">
    <location>
        <begin position="1"/>
        <end position="17"/>
    </location>
</feature>
<dbReference type="GO" id="GO:0009277">
    <property type="term" value="C:fungal-type cell wall"/>
    <property type="evidence" value="ECO:0007669"/>
    <property type="project" value="InterPro"/>
</dbReference>
<evidence type="ECO:0000256" key="4">
    <source>
        <dbReference type="ARBA" id="ARBA00022525"/>
    </source>
</evidence>
<dbReference type="Proteomes" id="UP000193067">
    <property type="component" value="Unassembled WGS sequence"/>
</dbReference>
<dbReference type="SMART" id="SM00075">
    <property type="entry name" value="HYDRO"/>
    <property type="match status" value="1"/>
</dbReference>
<feature type="chain" id="PRO_5013988052" description="Hydrophobin" evidence="6">
    <location>
        <begin position="18"/>
        <end position="105"/>
    </location>
</feature>
<evidence type="ECO:0000313" key="7">
    <source>
        <dbReference type="EMBL" id="OSC97266.1"/>
    </source>
</evidence>
<organism evidence="7 8">
    <name type="scientific">Trametes coccinea (strain BRFM310)</name>
    <name type="common">Pycnoporus coccineus</name>
    <dbReference type="NCBI Taxonomy" id="1353009"/>
    <lineage>
        <taxon>Eukaryota</taxon>
        <taxon>Fungi</taxon>
        <taxon>Dikarya</taxon>
        <taxon>Basidiomycota</taxon>
        <taxon>Agaricomycotina</taxon>
        <taxon>Agaricomycetes</taxon>
        <taxon>Polyporales</taxon>
        <taxon>Polyporaceae</taxon>
        <taxon>Trametes</taxon>
    </lineage>
</organism>
<dbReference type="STRING" id="1353009.A0A1Y2I7Y8"/>
<protein>
    <recommendedName>
        <fullName evidence="6">Hydrophobin</fullName>
    </recommendedName>
</protein>
<comment type="similarity">
    <text evidence="2 6">Belongs to the fungal hydrophobin family.</text>
</comment>
<evidence type="ECO:0000256" key="6">
    <source>
        <dbReference type="RuleBase" id="RU365009"/>
    </source>
</evidence>
<dbReference type="InterPro" id="IPR001338">
    <property type="entry name" value="Class_I_Hydrophobin"/>
</dbReference>
<dbReference type="Pfam" id="PF01185">
    <property type="entry name" value="Hydrophobin"/>
    <property type="match status" value="1"/>
</dbReference>
<keyword evidence="3 6" id="KW-0134">Cell wall</keyword>
<dbReference type="AlphaFoldDB" id="A0A1Y2I7Y8"/>
<name>A0A1Y2I7Y8_TRAC3</name>